<organism evidence="1 2">
    <name type="scientific">Pleuronectes platessa</name>
    <name type="common">European plaice</name>
    <dbReference type="NCBI Taxonomy" id="8262"/>
    <lineage>
        <taxon>Eukaryota</taxon>
        <taxon>Metazoa</taxon>
        <taxon>Chordata</taxon>
        <taxon>Craniata</taxon>
        <taxon>Vertebrata</taxon>
        <taxon>Euteleostomi</taxon>
        <taxon>Actinopterygii</taxon>
        <taxon>Neopterygii</taxon>
        <taxon>Teleostei</taxon>
        <taxon>Neoteleostei</taxon>
        <taxon>Acanthomorphata</taxon>
        <taxon>Carangaria</taxon>
        <taxon>Pleuronectiformes</taxon>
        <taxon>Pleuronectoidei</taxon>
        <taxon>Pleuronectidae</taxon>
        <taxon>Pleuronectes</taxon>
    </lineage>
</organism>
<reference evidence="1" key="1">
    <citation type="submission" date="2020-03" db="EMBL/GenBank/DDBJ databases">
        <authorList>
            <person name="Weist P."/>
        </authorList>
    </citation>
    <scope>NUCLEOTIDE SEQUENCE</scope>
</reference>
<keyword evidence="2" id="KW-1185">Reference proteome</keyword>
<evidence type="ECO:0000313" key="2">
    <source>
        <dbReference type="Proteomes" id="UP001153269"/>
    </source>
</evidence>
<protein>
    <submittedName>
        <fullName evidence="1">Uncharacterized protein</fullName>
    </submittedName>
</protein>
<gene>
    <name evidence="1" type="ORF">PLEPLA_LOCUS33240</name>
</gene>
<proteinExistence type="predicted"/>
<dbReference type="EMBL" id="CADEAL010003669">
    <property type="protein sequence ID" value="CAB1445509.1"/>
    <property type="molecule type" value="Genomic_DNA"/>
</dbReference>
<evidence type="ECO:0000313" key="1">
    <source>
        <dbReference type="EMBL" id="CAB1445509.1"/>
    </source>
</evidence>
<dbReference type="Proteomes" id="UP001153269">
    <property type="component" value="Unassembled WGS sequence"/>
</dbReference>
<name>A0A9N7VBJ4_PLEPL</name>
<comment type="caution">
    <text evidence="1">The sequence shown here is derived from an EMBL/GenBank/DDBJ whole genome shotgun (WGS) entry which is preliminary data.</text>
</comment>
<sequence>MGLSCRCTDYRVKIEDGAAGANLKECAQRSVQGRSHWLRLQAILLKAPSNPTINMTGDVVIYCLMVYLGGLTDQLLRV</sequence>
<dbReference type="AlphaFoldDB" id="A0A9N7VBJ4"/>
<accession>A0A9N7VBJ4</accession>